<dbReference type="CDD" id="cd15482">
    <property type="entry name" value="Sialidase_non-viral"/>
    <property type="match status" value="2"/>
</dbReference>
<protein>
    <submittedName>
        <fullName evidence="3">Por secretion system C-terminal sorting domain-containing protein</fullName>
    </submittedName>
</protein>
<name>A0A239D492_9FLAO</name>
<sequence length="557" mass="61379">MKKYYLVAVSICISITAISQDQSIPLRERHIEIQENAYIPVSRASMPKSPAYNVRSSDFFTAQVNIDENGMNIVGDAANEPSIAVDPTNPDRIVIGWRQFDTTANNFRQAGYGYSLDGGNSWTFPGVLDPGVFRSDPVLDFDAEGNLYYNSLRSNFECDVFAIRDGGVVWEDPVPANGGDKQWMRVDHNEGVNNNYAHWNLSFTTCDGAFTRSTDGSESFETCIDVPQDPFWGTLAVNKESILYLTGTNGTGFVVFRSLNAQDEGSTIEWEDVALVDLDGQLNAGVPINPQGLLGQAWIDVDISNGPGEGNVYLAASVTRNSNSDPGDVMFSRSTDGGITFEDPIRINTDESTTNTQWFGTMAVAPNGRIDMIWLDTRDAPEGTFFSELYYSFSDDQGTTWSENESISASFDPTIGYPQQNKMGDYFDMVSDDEGAHIAWTNTINGGQDVYYTRIFPDSVLSIDDVSTTATAISGFPNPFTEAITLSFDTARQEKTSVVVYDMLGREVATLYDKEAIGNQSIIWNGTSDQGTKVTEGIYFITITTGNQREVIRVIKQ</sequence>
<dbReference type="InterPro" id="IPR036278">
    <property type="entry name" value="Sialidase_sf"/>
</dbReference>
<keyword evidence="4" id="KW-1185">Reference proteome</keyword>
<dbReference type="Gene3D" id="2.130.10.10">
    <property type="entry name" value="YVTN repeat-like/Quinoprotein amine dehydrogenase"/>
    <property type="match status" value="1"/>
</dbReference>
<dbReference type="Pfam" id="PF18962">
    <property type="entry name" value="Por_Secre_tail"/>
    <property type="match status" value="1"/>
</dbReference>
<dbReference type="InterPro" id="IPR015943">
    <property type="entry name" value="WD40/YVTN_repeat-like_dom_sf"/>
</dbReference>
<dbReference type="Gene3D" id="2.120.10.10">
    <property type="match status" value="1"/>
</dbReference>
<reference evidence="3 4" key="1">
    <citation type="submission" date="2017-06" db="EMBL/GenBank/DDBJ databases">
        <authorList>
            <person name="Kim H.J."/>
            <person name="Triplett B.A."/>
        </authorList>
    </citation>
    <scope>NUCLEOTIDE SEQUENCE [LARGE SCALE GENOMIC DNA]</scope>
    <source>
        <strain evidence="3 4">DSM 25597</strain>
    </source>
</reference>
<evidence type="ECO:0000256" key="1">
    <source>
        <dbReference type="ARBA" id="ARBA00022729"/>
    </source>
</evidence>
<evidence type="ECO:0000313" key="4">
    <source>
        <dbReference type="Proteomes" id="UP000198379"/>
    </source>
</evidence>
<gene>
    <name evidence="3" type="ORF">SAMN06265376_109124</name>
</gene>
<dbReference type="RefSeq" id="WP_089373612.1">
    <property type="nucleotide sequence ID" value="NZ_BMEP01000001.1"/>
</dbReference>
<keyword evidence="1" id="KW-0732">Signal</keyword>
<accession>A0A239D492</accession>
<organism evidence="3 4">
    <name type="scientific">Dokdonia pacifica</name>
    <dbReference type="NCBI Taxonomy" id="1627892"/>
    <lineage>
        <taxon>Bacteria</taxon>
        <taxon>Pseudomonadati</taxon>
        <taxon>Bacteroidota</taxon>
        <taxon>Flavobacteriia</taxon>
        <taxon>Flavobacteriales</taxon>
        <taxon>Flavobacteriaceae</taxon>
        <taxon>Dokdonia</taxon>
    </lineage>
</organism>
<dbReference type="Gene3D" id="2.60.40.4070">
    <property type="match status" value="1"/>
</dbReference>
<evidence type="ECO:0000313" key="3">
    <source>
        <dbReference type="EMBL" id="SNS26858.1"/>
    </source>
</evidence>
<feature type="domain" description="Secretion system C-terminal sorting" evidence="2">
    <location>
        <begin position="476"/>
        <end position="551"/>
    </location>
</feature>
<dbReference type="OrthoDB" id="9757809at2"/>
<dbReference type="AlphaFoldDB" id="A0A239D492"/>
<dbReference type="SUPFAM" id="SSF50939">
    <property type="entry name" value="Sialidases"/>
    <property type="match status" value="1"/>
</dbReference>
<dbReference type="Proteomes" id="UP000198379">
    <property type="component" value="Unassembled WGS sequence"/>
</dbReference>
<dbReference type="EMBL" id="FZNY01000009">
    <property type="protein sequence ID" value="SNS26858.1"/>
    <property type="molecule type" value="Genomic_DNA"/>
</dbReference>
<proteinExistence type="predicted"/>
<dbReference type="InterPro" id="IPR026444">
    <property type="entry name" value="Secre_tail"/>
</dbReference>
<evidence type="ECO:0000259" key="2">
    <source>
        <dbReference type="Pfam" id="PF18962"/>
    </source>
</evidence>
<dbReference type="NCBIfam" id="TIGR04183">
    <property type="entry name" value="Por_Secre_tail"/>
    <property type="match status" value="1"/>
</dbReference>